<sequence>MISTLKIGDKVTVFNNEGSIKFIGQTKFSPGNWVGIELKEKVGRNDGSVQGIKYFECKPEHGIFSRPSQVKFLNPNKQNKDNYLPLKFPVSSHTKKLILGHKTFFQFLVEQRNSLVIKKRRLEKIHEQRNSKTKDEYPQKQRSKDKHKKRLIKILKKEKIKQLKKKQELEYIRNVLKQETLKKKQEASGFRDSNHYLNLVKVIEEEVEKNKNKVNEQTIKQKEIERAKVNLQIEIKIMRAKVERELFLKPNDKIDKSNWKNSVFKLHPEYSDFLDRIKPQRRAITFSHLYGATKNHISIQLKKEDIQQLIIQYFVSKRMTGTVEFLLKKIQKKQINFQPNRLKNLLTTALNETDKLFNIIIHTEENNNEIIKKEKLNNFEMVANDLGLKFKIQNDLNIWNQLEDDENNIQFLSPDLEINKKINFQNNFSENLFGATLNKLIERLSWEHATDSTFNKIILLTYQTFTKSEHFLSKLIQRYNVPQRIIKQNKKMWKQKKGIIQLRVLTIINAWIQSSTNVLDQKILCDIKAFLEKQVAKDYPQFANKINDTIKKKNEGIVINTAKVFKHPPPDVRIPKTLFTQYLKLSHLDYVEFGRQLTIYFHSLFRSIKSHEFLSQDWKKTDSNKKGNNIVYFIKKFNEFVQYSQEQMIGPKSIKSRSLKMVRYIKIAQYLLKIHNFDSLMAIIGAFSSPSVIRLQKTFNEVPKTYLKTLTEYQELMSFGTNFKRYRKHLNNTRLPIVPYLAVFLNDLSLVSESYENYIDNLINFQKRKQLYQIIQQINYYQQSRYNFYIITQVQQLFKKKLCQTTEKKLLKISLRREPINTHSKDELWKH</sequence>
<feature type="region of interest" description="Disordered" evidence="4">
    <location>
        <begin position="126"/>
        <end position="148"/>
    </location>
</feature>
<dbReference type="PROSITE" id="PS50009">
    <property type="entry name" value="RASGEF_CAT"/>
    <property type="match status" value="1"/>
</dbReference>
<proteinExistence type="predicted"/>
<dbReference type="CDD" id="cd06224">
    <property type="entry name" value="REM"/>
    <property type="match status" value="1"/>
</dbReference>
<reference evidence="8" key="1">
    <citation type="submission" date="2022-08" db="EMBL/GenBank/DDBJ databases">
        <title>Novel sulfate-reducing endosymbionts in the free-living metamonad Anaeramoeba.</title>
        <authorList>
            <person name="Jerlstrom-Hultqvist J."/>
            <person name="Cepicka I."/>
            <person name="Gallot-Lavallee L."/>
            <person name="Salas-Leiva D."/>
            <person name="Curtis B.A."/>
            <person name="Zahonova K."/>
            <person name="Pipaliya S."/>
            <person name="Dacks J."/>
            <person name="Roger A.J."/>
        </authorList>
    </citation>
    <scope>NUCLEOTIDE SEQUENCE</scope>
    <source>
        <strain evidence="8">Schooner1</strain>
    </source>
</reference>
<dbReference type="InterPro" id="IPR036859">
    <property type="entry name" value="CAP-Gly_dom_sf"/>
</dbReference>
<organism evidence="8 9">
    <name type="scientific">Anaeramoeba flamelloides</name>
    <dbReference type="NCBI Taxonomy" id="1746091"/>
    <lineage>
        <taxon>Eukaryota</taxon>
        <taxon>Metamonada</taxon>
        <taxon>Anaeramoebidae</taxon>
        <taxon>Anaeramoeba</taxon>
    </lineage>
</organism>
<dbReference type="SMART" id="SM01052">
    <property type="entry name" value="CAP_GLY"/>
    <property type="match status" value="1"/>
</dbReference>
<dbReference type="PROSITE" id="PS50245">
    <property type="entry name" value="CAP_GLY_2"/>
    <property type="match status" value="1"/>
</dbReference>
<dbReference type="InterPro" id="IPR023578">
    <property type="entry name" value="Ras_GEF_dom_sf"/>
</dbReference>
<dbReference type="Gene3D" id="1.10.840.10">
    <property type="entry name" value="Ras guanine-nucleotide exchange factors catalytic domain"/>
    <property type="match status" value="1"/>
</dbReference>
<keyword evidence="1 2" id="KW-0344">Guanine-nucleotide releasing factor</keyword>
<dbReference type="Gene3D" id="1.20.870.10">
    <property type="entry name" value="Son of sevenless (SoS) protein Chain: S domain 1"/>
    <property type="match status" value="1"/>
</dbReference>
<gene>
    <name evidence="8" type="ORF">M0813_14139</name>
</gene>
<feature type="compositionally biased region" description="Basic and acidic residues" evidence="4">
    <location>
        <begin position="126"/>
        <end position="139"/>
    </location>
</feature>
<protein>
    <submittedName>
        <fullName evidence="8">Guanine nucleotide exchange factor</fullName>
    </submittedName>
</protein>
<dbReference type="PANTHER" id="PTHR23113">
    <property type="entry name" value="GUANINE NUCLEOTIDE EXCHANGE FACTOR"/>
    <property type="match status" value="1"/>
</dbReference>
<evidence type="ECO:0000256" key="1">
    <source>
        <dbReference type="ARBA" id="ARBA00022658"/>
    </source>
</evidence>
<evidence type="ECO:0000256" key="4">
    <source>
        <dbReference type="SAM" id="MobiDB-lite"/>
    </source>
</evidence>
<dbReference type="PROSITE" id="PS50212">
    <property type="entry name" value="RASGEF_NTER"/>
    <property type="match status" value="1"/>
</dbReference>
<dbReference type="SMART" id="SM00229">
    <property type="entry name" value="RasGEFN"/>
    <property type="match status" value="1"/>
</dbReference>
<evidence type="ECO:0000313" key="9">
    <source>
        <dbReference type="Proteomes" id="UP001150062"/>
    </source>
</evidence>
<keyword evidence="3" id="KW-0175">Coiled coil</keyword>
<dbReference type="Pfam" id="PF00618">
    <property type="entry name" value="RasGEF_N"/>
    <property type="match status" value="1"/>
</dbReference>
<accession>A0ABQ8Z6N0</accession>
<evidence type="ECO:0000256" key="3">
    <source>
        <dbReference type="SAM" id="Coils"/>
    </source>
</evidence>
<evidence type="ECO:0000259" key="5">
    <source>
        <dbReference type="PROSITE" id="PS50009"/>
    </source>
</evidence>
<feature type="domain" description="N-terminal Ras-GEF" evidence="6">
    <location>
        <begin position="428"/>
        <end position="554"/>
    </location>
</feature>
<dbReference type="EMBL" id="JAOAOG010000044">
    <property type="protein sequence ID" value="KAJ6252461.1"/>
    <property type="molecule type" value="Genomic_DNA"/>
</dbReference>
<feature type="domain" description="CAP-Gly" evidence="7">
    <location>
        <begin position="24"/>
        <end position="66"/>
    </location>
</feature>
<dbReference type="SUPFAM" id="SSF74924">
    <property type="entry name" value="Cap-Gly domain"/>
    <property type="match status" value="1"/>
</dbReference>
<feature type="domain" description="Ras-GEF" evidence="5">
    <location>
        <begin position="589"/>
        <end position="820"/>
    </location>
</feature>
<dbReference type="InterPro" id="IPR036964">
    <property type="entry name" value="RASGEF_cat_dom_sf"/>
</dbReference>
<dbReference type="InterPro" id="IPR001895">
    <property type="entry name" value="RASGEF_cat_dom"/>
</dbReference>
<dbReference type="InterPro" id="IPR000651">
    <property type="entry name" value="Ras-like_Gua-exchang_fac_N"/>
</dbReference>
<dbReference type="Pfam" id="PF01302">
    <property type="entry name" value="CAP_GLY"/>
    <property type="match status" value="1"/>
</dbReference>
<keyword evidence="9" id="KW-1185">Reference proteome</keyword>
<name>A0ABQ8Z6N0_9EUKA</name>
<dbReference type="InterPro" id="IPR008937">
    <property type="entry name" value="Ras-like_GEF"/>
</dbReference>
<dbReference type="InterPro" id="IPR000938">
    <property type="entry name" value="CAP-Gly_domain"/>
</dbReference>
<evidence type="ECO:0000259" key="7">
    <source>
        <dbReference type="PROSITE" id="PS50245"/>
    </source>
</evidence>
<comment type="caution">
    <text evidence="8">The sequence shown here is derived from an EMBL/GenBank/DDBJ whole genome shotgun (WGS) entry which is preliminary data.</text>
</comment>
<dbReference type="PANTHER" id="PTHR23113:SF368">
    <property type="entry name" value="CELL DIVISION CONTROL PROTEIN 25"/>
    <property type="match status" value="1"/>
</dbReference>
<dbReference type="SUPFAM" id="SSF48366">
    <property type="entry name" value="Ras GEF"/>
    <property type="match status" value="1"/>
</dbReference>
<evidence type="ECO:0000313" key="8">
    <source>
        <dbReference type="EMBL" id="KAJ6252461.1"/>
    </source>
</evidence>
<dbReference type="Pfam" id="PF00617">
    <property type="entry name" value="RasGEF"/>
    <property type="match status" value="1"/>
</dbReference>
<feature type="coiled-coil region" evidence="3">
    <location>
        <begin position="200"/>
        <end position="241"/>
    </location>
</feature>
<dbReference type="Proteomes" id="UP001150062">
    <property type="component" value="Unassembled WGS sequence"/>
</dbReference>
<dbReference type="SMART" id="SM00147">
    <property type="entry name" value="RasGEF"/>
    <property type="match status" value="1"/>
</dbReference>
<evidence type="ECO:0000256" key="2">
    <source>
        <dbReference type="PROSITE-ProRule" id="PRU00168"/>
    </source>
</evidence>
<evidence type="ECO:0000259" key="6">
    <source>
        <dbReference type="PROSITE" id="PS50212"/>
    </source>
</evidence>
<dbReference type="Gene3D" id="2.30.30.190">
    <property type="entry name" value="CAP Gly-rich-like domain"/>
    <property type="match status" value="1"/>
</dbReference>